<dbReference type="OMA" id="CALGHIS"/>
<reference evidence="4 5" key="4">
    <citation type="journal article" date="2011" name="BMC Genomics">
        <title>RNA-Seq improves annotation of protein-coding genes in the cucumber genome.</title>
        <authorList>
            <person name="Li Z."/>
            <person name="Zhang Z."/>
            <person name="Yan P."/>
            <person name="Huang S."/>
            <person name="Fei Z."/>
            <person name="Lin K."/>
        </authorList>
    </citation>
    <scope>NUCLEOTIDE SEQUENCE [LARGE SCALE GENOMIC DNA]</scope>
    <source>
        <strain evidence="5">cv. 9930</strain>
    </source>
</reference>
<evidence type="ECO:0000256" key="1">
    <source>
        <dbReference type="ARBA" id="ARBA00022737"/>
    </source>
</evidence>
<keyword evidence="2 3" id="KW-0040">ANK repeat</keyword>
<accession>A0A0A0L8D9</accession>
<dbReference type="PANTHER" id="PTHR24186:SF38">
    <property type="entry name" value="ANKYRIN REPEAT FAMILY PROTEIN"/>
    <property type="match status" value="1"/>
</dbReference>
<reference evidence="4 5" key="1">
    <citation type="journal article" date="2009" name="Nat. Genet.">
        <title>The genome of the cucumber, Cucumis sativus L.</title>
        <authorList>
            <person name="Huang S."/>
            <person name="Li R."/>
            <person name="Zhang Z."/>
            <person name="Li L."/>
            <person name="Gu X."/>
            <person name="Fan W."/>
            <person name="Lucas W.J."/>
            <person name="Wang X."/>
            <person name="Xie B."/>
            <person name="Ni P."/>
            <person name="Ren Y."/>
            <person name="Zhu H."/>
            <person name="Li J."/>
            <person name="Lin K."/>
            <person name="Jin W."/>
            <person name="Fei Z."/>
            <person name="Li G."/>
            <person name="Staub J."/>
            <person name="Kilian A."/>
            <person name="van der Vossen E.A."/>
            <person name="Wu Y."/>
            <person name="Guo J."/>
            <person name="He J."/>
            <person name="Jia Z."/>
            <person name="Ren Y."/>
            <person name="Tian G."/>
            <person name="Lu Y."/>
            <person name="Ruan J."/>
            <person name="Qian W."/>
            <person name="Wang M."/>
            <person name="Huang Q."/>
            <person name="Li B."/>
            <person name="Xuan Z."/>
            <person name="Cao J."/>
            <person name="Asan"/>
            <person name="Wu Z."/>
            <person name="Zhang J."/>
            <person name="Cai Q."/>
            <person name="Bai Y."/>
            <person name="Zhao B."/>
            <person name="Han Y."/>
            <person name="Li Y."/>
            <person name="Li X."/>
            <person name="Wang S."/>
            <person name="Shi Q."/>
            <person name="Liu S."/>
            <person name="Cho W.K."/>
            <person name="Kim J.Y."/>
            <person name="Xu Y."/>
            <person name="Heller-Uszynska K."/>
            <person name="Miao H."/>
            <person name="Cheng Z."/>
            <person name="Zhang S."/>
            <person name="Wu J."/>
            <person name="Yang Y."/>
            <person name="Kang H."/>
            <person name="Li M."/>
            <person name="Liang H."/>
            <person name="Ren X."/>
            <person name="Shi Z."/>
            <person name="Wen M."/>
            <person name="Jian M."/>
            <person name="Yang H."/>
            <person name="Zhang G."/>
            <person name="Yang Z."/>
            <person name="Chen R."/>
            <person name="Liu S."/>
            <person name="Li J."/>
            <person name="Ma L."/>
            <person name="Liu H."/>
            <person name="Zhou Y."/>
            <person name="Zhao J."/>
            <person name="Fang X."/>
            <person name="Li G."/>
            <person name="Fang L."/>
            <person name="Li Y."/>
            <person name="Liu D."/>
            <person name="Zheng H."/>
            <person name="Zhang Y."/>
            <person name="Qin N."/>
            <person name="Li Z."/>
            <person name="Yang G."/>
            <person name="Yang S."/>
            <person name="Bolund L."/>
            <person name="Kristiansen K."/>
            <person name="Zheng H."/>
            <person name="Li S."/>
            <person name="Zhang X."/>
            <person name="Yang H."/>
            <person name="Wang J."/>
            <person name="Sun R."/>
            <person name="Zhang B."/>
            <person name="Jiang S."/>
            <person name="Wang J."/>
            <person name="Du Y."/>
            <person name="Li S."/>
        </authorList>
    </citation>
    <scope>NUCLEOTIDE SEQUENCE [LARGE SCALE GENOMIC DNA]</scope>
    <source>
        <strain evidence="5">cv. 9930</strain>
    </source>
</reference>
<dbReference type="Gene3D" id="1.25.40.20">
    <property type="entry name" value="Ankyrin repeat-containing domain"/>
    <property type="match status" value="2"/>
</dbReference>
<feature type="repeat" description="ANK" evidence="3">
    <location>
        <begin position="157"/>
        <end position="189"/>
    </location>
</feature>
<proteinExistence type="predicted"/>
<dbReference type="SMART" id="SM00248">
    <property type="entry name" value="ANK"/>
    <property type="match status" value="5"/>
</dbReference>
<dbReference type="InterPro" id="IPR036770">
    <property type="entry name" value="Ankyrin_rpt-contain_sf"/>
</dbReference>
<dbReference type="Pfam" id="PF12796">
    <property type="entry name" value="Ank_2"/>
    <property type="match status" value="1"/>
</dbReference>
<dbReference type="PROSITE" id="PS50297">
    <property type="entry name" value="ANK_REP_REGION"/>
    <property type="match status" value="1"/>
</dbReference>
<name>A0A0A0L8D9_CUCSA</name>
<evidence type="ECO:0000313" key="5">
    <source>
        <dbReference type="Proteomes" id="UP000029981"/>
    </source>
</evidence>
<organism evidence="4 5">
    <name type="scientific">Cucumis sativus</name>
    <name type="common">Cucumber</name>
    <dbReference type="NCBI Taxonomy" id="3659"/>
    <lineage>
        <taxon>Eukaryota</taxon>
        <taxon>Viridiplantae</taxon>
        <taxon>Streptophyta</taxon>
        <taxon>Embryophyta</taxon>
        <taxon>Tracheophyta</taxon>
        <taxon>Spermatophyta</taxon>
        <taxon>Magnoliopsida</taxon>
        <taxon>eudicotyledons</taxon>
        <taxon>Gunneridae</taxon>
        <taxon>Pentapetalae</taxon>
        <taxon>rosids</taxon>
        <taxon>fabids</taxon>
        <taxon>Cucurbitales</taxon>
        <taxon>Cucurbitaceae</taxon>
        <taxon>Benincaseae</taxon>
        <taxon>Cucumis</taxon>
    </lineage>
</organism>
<keyword evidence="5" id="KW-1185">Reference proteome</keyword>
<evidence type="ECO:0000313" key="4">
    <source>
        <dbReference type="EMBL" id="KGN58043.1"/>
    </source>
</evidence>
<evidence type="ECO:0000256" key="3">
    <source>
        <dbReference type="PROSITE-ProRule" id="PRU00023"/>
    </source>
</evidence>
<dbReference type="STRING" id="3659.A0A0A0L8D9"/>
<dbReference type="SUPFAM" id="SSF48403">
    <property type="entry name" value="Ankyrin repeat"/>
    <property type="match status" value="1"/>
</dbReference>
<dbReference type="PROSITE" id="PS50088">
    <property type="entry name" value="ANK_REPEAT"/>
    <property type="match status" value="1"/>
</dbReference>
<dbReference type="Gramene" id="KGN58043">
    <property type="protein sequence ID" value="KGN58043"/>
    <property type="gene ID" value="Csa_3G457650"/>
</dbReference>
<dbReference type="PANTHER" id="PTHR24186">
    <property type="entry name" value="PROTEIN PHOSPHATASE 1 REGULATORY SUBUNIT"/>
    <property type="match status" value="1"/>
</dbReference>
<gene>
    <name evidence="4" type="ORF">Csa_3G457650</name>
</gene>
<dbReference type="EMBL" id="CM002924">
    <property type="protein sequence ID" value="KGN58043.1"/>
    <property type="molecule type" value="Genomic_DNA"/>
</dbReference>
<dbReference type="Proteomes" id="UP000029981">
    <property type="component" value="Chromosome 3"/>
</dbReference>
<dbReference type="InterPro" id="IPR002110">
    <property type="entry name" value="Ankyrin_rpt"/>
</dbReference>
<dbReference type="AlphaFoldDB" id="A0A0A0L8D9"/>
<sequence length="287" mass="32291">MEASFSSTEIRSWDNKESFINLNELETPTSSLHMAAKRHGSEMVETVNQQGETPFHEACKQGKADELLLLLDIDPTPSFKLCHQNYSPMFVACNNGFLDVVKVFLNHQRWLQILQERYGSLDPACFLQAASRGHLGIVKELLAKFPTLSNKDNVDDNGNSALHLACLSGHSEVVTFLLGVNPDLAVQYNSFGYLALHFIAMNGKTSIFEDFLQLAPRSFHYRTKNGDPISFLTVHYNQFGAFLYLVHIFNHHGILYSLGPLDHDGNTLLHIAVLRGQVQWSPDYLNP</sequence>
<reference evidence="4 5" key="3">
    <citation type="journal article" date="2010" name="BMC Genomics">
        <title>Transcriptome sequencing and comparative analysis of cucumber flowers with different sex types.</title>
        <authorList>
            <person name="Guo S."/>
            <person name="Zheng Y."/>
            <person name="Joung J.G."/>
            <person name="Liu S."/>
            <person name="Zhang Z."/>
            <person name="Crasta O.R."/>
            <person name="Sobral B.W."/>
            <person name="Xu Y."/>
            <person name="Huang S."/>
            <person name="Fei Z."/>
        </authorList>
    </citation>
    <scope>NUCLEOTIDE SEQUENCE [LARGE SCALE GENOMIC DNA]</scope>
    <source>
        <strain evidence="5">cv. 9930</strain>
    </source>
</reference>
<protein>
    <submittedName>
        <fullName evidence="4">Uncharacterized protein</fullName>
    </submittedName>
</protein>
<evidence type="ECO:0000256" key="2">
    <source>
        <dbReference type="ARBA" id="ARBA00023043"/>
    </source>
</evidence>
<dbReference type="eggNOG" id="KOG0504">
    <property type="taxonomic scope" value="Eukaryota"/>
</dbReference>
<reference evidence="4 5" key="2">
    <citation type="journal article" date="2009" name="PLoS ONE">
        <title>An integrated genetic and cytogenetic map of the cucumber genome.</title>
        <authorList>
            <person name="Ren Y."/>
            <person name="Zhang Z."/>
            <person name="Liu J."/>
            <person name="Staub J.E."/>
            <person name="Han Y."/>
            <person name="Cheng Z."/>
            <person name="Li X."/>
            <person name="Lu J."/>
            <person name="Miao H."/>
            <person name="Kang H."/>
            <person name="Xie B."/>
            <person name="Gu X."/>
            <person name="Wang X."/>
            <person name="Du Y."/>
            <person name="Jin W."/>
            <person name="Huang S."/>
        </authorList>
    </citation>
    <scope>NUCLEOTIDE SEQUENCE [LARGE SCALE GENOMIC DNA]</scope>
    <source>
        <strain evidence="5">cv. 9930</strain>
    </source>
</reference>
<keyword evidence="1" id="KW-0677">Repeat</keyword>